<proteinExistence type="predicted"/>
<dbReference type="EnsemblPlants" id="OPUNC08G15590.1">
    <property type="protein sequence ID" value="OPUNC08G15590.1"/>
    <property type="gene ID" value="OPUNC08G15590"/>
</dbReference>
<accession>A0A0E0LVT5</accession>
<protein>
    <submittedName>
        <fullName evidence="1">Uncharacterized protein</fullName>
    </submittedName>
</protein>
<sequence>MEIWSPRTMMINEFTKEHINNIRVKYVNGIFFHPKNKLLQTEIEDVVVNRSNFHVSLLLSESCFLICTVYFFCSYIK</sequence>
<dbReference type="Proteomes" id="UP000026962">
    <property type="component" value="Chromosome 8"/>
</dbReference>
<dbReference type="HOGENOM" id="CLU_2642371_0_0_1"/>
<organism evidence="1">
    <name type="scientific">Oryza punctata</name>
    <name type="common">Red rice</name>
    <dbReference type="NCBI Taxonomy" id="4537"/>
    <lineage>
        <taxon>Eukaryota</taxon>
        <taxon>Viridiplantae</taxon>
        <taxon>Streptophyta</taxon>
        <taxon>Embryophyta</taxon>
        <taxon>Tracheophyta</taxon>
        <taxon>Spermatophyta</taxon>
        <taxon>Magnoliopsida</taxon>
        <taxon>Liliopsida</taxon>
        <taxon>Poales</taxon>
        <taxon>Poaceae</taxon>
        <taxon>BOP clade</taxon>
        <taxon>Oryzoideae</taxon>
        <taxon>Oryzeae</taxon>
        <taxon>Oryzinae</taxon>
        <taxon>Oryza</taxon>
    </lineage>
</organism>
<reference evidence="1" key="1">
    <citation type="submission" date="2015-04" db="UniProtKB">
        <authorList>
            <consortium name="EnsemblPlants"/>
        </authorList>
    </citation>
    <scope>IDENTIFICATION</scope>
</reference>
<name>A0A0E0LVT5_ORYPU</name>
<dbReference type="Gramene" id="OPUNC08G15590.1">
    <property type="protein sequence ID" value="OPUNC08G15590.1"/>
    <property type="gene ID" value="OPUNC08G15590"/>
</dbReference>
<dbReference type="AlphaFoldDB" id="A0A0E0LVT5"/>
<evidence type="ECO:0000313" key="2">
    <source>
        <dbReference type="Proteomes" id="UP000026962"/>
    </source>
</evidence>
<reference evidence="1" key="2">
    <citation type="submission" date="2018-05" db="EMBL/GenBank/DDBJ databases">
        <title>OpunRS2 (Oryza punctata Reference Sequence Version 2).</title>
        <authorList>
            <person name="Zhang J."/>
            <person name="Kudrna D."/>
            <person name="Lee S."/>
            <person name="Talag J."/>
            <person name="Welchert J."/>
            <person name="Wing R.A."/>
        </authorList>
    </citation>
    <scope>NUCLEOTIDE SEQUENCE [LARGE SCALE GENOMIC DNA]</scope>
</reference>
<evidence type="ECO:0000313" key="1">
    <source>
        <dbReference type="EnsemblPlants" id="OPUNC08G15590.1"/>
    </source>
</evidence>
<keyword evidence="2" id="KW-1185">Reference proteome</keyword>